<accession>A0A844C8Q9</accession>
<dbReference type="InterPro" id="IPR037171">
    <property type="entry name" value="NagB/RpiA_transferase-like"/>
</dbReference>
<dbReference type="InterPro" id="IPR050313">
    <property type="entry name" value="Carb_Metab_HTH_regulators"/>
</dbReference>
<dbReference type="Pfam" id="PF08220">
    <property type="entry name" value="HTH_DeoR"/>
    <property type="match status" value="1"/>
</dbReference>
<dbReference type="GO" id="GO:0003700">
    <property type="term" value="F:DNA-binding transcription factor activity"/>
    <property type="evidence" value="ECO:0007669"/>
    <property type="project" value="InterPro"/>
</dbReference>
<dbReference type="InterPro" id="IPR036390">
    <property type="entry name" value="WH_DNA-bd_sf"/>
</dbReference>
<dbReference type="InterPro" id="IPR001034">
    <property type="entry name" value="DeoR_HTH"/>
</dbReference>
<reference evidence="5 6" key="1">
    <citation type="submission" date="2019-11" db="EMBL/GenBank/DDBJ databases">
        <title>Characterisation of Fundicoccus ignavus gen. nov. sp. nov., a novel genus of the family Aerococcaceae from bulk tank milk.</title>
        <authorList>
            <person name="Siebert A."/>
            <person name="Huptas C."/>
            <person name="Wenning M."/>
            <person name="Scherer S."/>
            <person name="Doll E.V."/>
        </authorList>
    </citation>
    <scope>NUCLEOTIDE SEQUENCE [LARGE SCALE GENOMIC DNA]</scope>
    <source>
        <strain evidence="5 6">DSM 109652</strain>
    </source>
</reference>
<protein>
    <submittedName>
        <fullName evidence="5">DeoR family transcriptional regulator</fullName>
    </submittedName>
</protein>
<dbReference type="EMBL" id="WJQT01000004">
    <property type="protein sequence ID" value="MRJ46847.1"/>
    <property type="molecule type" value="Genomic_DNA"/>
</dbReference>
<dbReference type="RefSeq" id="WP_153831937.1">
    <property type="nucleotide sequence ID" value="NZ_WJQT01000004.1"/>
</dbReference>
<dbReference type="PRINTS" id="PR00037">
    <property type="entry name" value="HTHLACR"/>
</dbReference>
<feature type="domain" description="HTH deoR-type" evidence="4">
    <location>
        <begin position="2"/>
        <end position="57"/>
    </location>
</feature>
<dbReference type="SUPFAM" id="SSF100950">
    <property type="entry name" value="NagB/RpiA/CoA transferase-like"/>
    <property type="match status" value="1"/>
</dbReference>
<evidence type="ECO:0000259" key="4">
    <source>
        <dbReference type="PROSITE" id="PS51000"/>
    </source>
</evidence>
<dbReference type="Pfam" id="PF00455">
    <property type="entry name" value="DeoRC"/>
    <property type="match status" value="1"/>
</dbReference>
<evidence type="ECO:0000313" key="6">
    <source>
        <dbReference type="Proteomes" id="UP000440066"/>
    </source>
</evidence>
<sequence>MKEQRMAKIIAYLKKYQKATISELAELLGVSEMTIRRDVEMLTDNQLVKRVRGAVILERYESNEVEYDIRLLTDVNEKKKIAAKASEFIEEGDTIFLDSGTTTIHLVPYLHEKKNLTVIINDFEIYEQLKDMKNCRVIFAGGALHNDYESITSGIHTQAFYEQFYANKAFIAVMSVDLKNGLFHSTSEVAYTKKAMIDNADKIIVLVDHKKFESRSTYRIVKMDQVDTIITDCYFDESLYPELNNIQIIKTN</sequence>
<dbReference type="GO" id="GO:0003677">
    <property type="term" value="F:DNA binding"/>
    <property type="evidence" value="ECO:0007669"/>
    <property type="project" value="UniProtKB-KW"/>
</dbReference>
<keyword evidence="1" id="KW-0805">Transcription regulation</keyword>
<proteinExistence type="predicted"/>
<keyword evidence="2" id="KW-0238">DNA-binding</keyword>
<dbReference type="SMART" id="SM01134">
    <property type="entry name" value="DeoRC"/>
    <property type="match status" value="1"/>
</dbReference>
<comment type="caution">
    <text evidence="5">The sequence shown here is derived from an EMBL/GenBank/DDBJ whole genome shotgun (WGS) entry which is preliminary data.</text>
</comment>
<evidence type="ECO:0000256" key="2">
    <source>
        <dbReference type="ARBA" id="ARBA00023125"/>
    </source>
</evidence>
<keyword evidence="3" id="KW-0804">Transcription</keyword>
<dbReference type="InterPro" id="IPR014036">
    <property type="entry name" value="DeoR-like_C"/>
</dbReference>
<dbReference type="SMART" id="SM00420">
    <property type="entry name" value="HTH_DEOR"/>
    <property type="match status" value="1"/>
</dbReference>
<dbReference type="Gene3D" id="1.10.10.10">
    <property type="entry name" value="Winged helix-like DNA-binding domain superfamily/Winged helix DNA-binding domain"/>
    <property type="match status" value="1"/>
</dbReference>
<dbReference type="Proteomes" id="UP000440066">
    <property type="component" value="Unassembled WGS sequence"/>
</dbReference>
<dbReference type="Gene3D" id="3.40.50.1360">
    <property type="match status" value="1"/>
</dbReference>
<evidence type="ECO:0000313" key="5">
    <source>
        <dbReference type="EMBL" id="MRJ46847.1"/>
    </source>
</evidence>
<dbReference type="InterPro" id="IPR018356">
    <property type="entry name" value="Tscrpt_reg_HTH_DeoR_CS"/>
</dbReference>
<dbReference type="PANTHER" id="PTHR30363">
    <property type="entry name" value="HTH-TYPE TRANSCRIPTIONAL REGULATOR SRLR-RELATED"/>
    <property type="match status" value="1"/>
</dbReference>
<gene>
    <name evidence="5" type="ORF">GF867_04585</name>
</gene>
<dbReference type="SUPFAM" id="SSF46785">
    <property type="entry name" value="Winged helix' DNA-binding domain"/>
    <property type="match status" value="1"/>
</dbReference>
<organism evidence="5 6">
    <name type="scientific">Fundicoccus ignavus</name>
    <dbReference type="NCBI Taxonomy" id="2664442"/>
    <lineage>
        <taxon>Bacteria</taxon>
        <taxon>Bacillati</taxon>
        <taxon>Bacillota</taxon>
        <taxon>Bacilli</taxon>
        <taxon>Lactobacillales</taxon>
        <taxon>Aerococcaceae</taxon>
        <taxon>Fundicoccus</taxon>
    </lineage>
</organism>
<dbReference type="AlphaFoldDB" id="A0A844C8Q9"/>
<dbReference type="PANTHER" id="PTHR30363:SF44">
    <property type="entry name" value="AGA OPERON TRANSCRIPTIONAL REPRESSOR-RELATED"/>
    <property type="match status" value="1"/>
</dbReference>
<dbReference type="PROSITE" id="PS00894">
    <property type="entry name" value="HTH_DEOR_1"/>
    <property type="match status" value="1"/>
</dbReference>
<dbReference type="InterPro" id="IPR036388">
    <property type="entry name" value="WH-like_DNA-bd_sf"/>
</dbReference>
<evidence type="ECO:0000256" key="3">
    <source>
        <dbReference type="ARBA" id="ARBA00023163"/>
    </source>
</evidence>
<name>A0A844C8Q9_9LACT</name>
<evidence type="ECO:0000256" key="1">
    <source>
        <dbReference type="ARBA" id="ARBA00023015"/>
    </source>
</evidence>
<dbReference type="PROSITE" id="PS51000">
    <property type="entry name" value="HTH_DEOR_2"/>
    <property type="match status" value="1"/>
</dbReference>